<name>A0A151B4S7_9CLOT</name>
<evidence type="ECO:0000256" key="6">
    <source>
        <dbReference type="ARBA" id="ARBA00022989"/>
    </source>
</evidence>
<keyword evidence="5" id="KW-0862">Zinc</keyword>
<dbReference type="InterPro" id="IPR003689">
    <property type="entry name" value="ZIP"/>
</dbReference>
<keyword evidence="4 8" id="KW-0812">Transmembrane</keyword>
<dbReference type="PATRIC" id="fig|1121338.3.peg.1121"/>
<feature type="transmembrane region" description="Helical" evidence="8">
    <location>
        <begin position="187"/>
        <end position="205"/>
    </location>
</feature>
<proteinExistence type="inferred from homology"/>
<dbReference type="PANTHER" id="PTHR11040:SF211">
    <property type="entry name" value="ZINC TRANSPORTER ZIP11"/>
    <property type="match status" value="1"/>
</dbReference>
<protein>
    <submittedName>
        <fullName evidence="9">Zinc transporter ZupT</fullName>
    </submittedName>
</protein>
<feature type="transmembrane region" description="Helical" evidence="8">
    <location>
        <begin position="217"/>
        <end position="236"/>
    </location>
</feature>
<evidence type="ECO:0000256" key="3">
    <source>
        <dbReference type="ARBA" id="ARBA00022475"/>
    </source>
</evidence>
<keyword evidence="3" id="KW-1003">Cell membrane</keyword>
<gene>
    <name evidence="9" type="primary">zupT</name>
    <name evidence="9" type="ORF">CLTEP_10880</name>
</gene>
<accession>A0A151B4S7</accession>
<keyword evidence="10" id="KW-1185">Reference proteome</keyword>
<dbReference type="EMBL" id="LTBA01000008">
    <property type="protein sequence ID" value="KYH34924.1"/>
    <property type="molecule type" value="Genomic_DNA"/>
</dbReference>
<feature type="transmembrane region" description="Helical" evidence="8">
    <location>
        <begin position="160"/>
        <end position="181"/>
    </location>
</feature>
<dbReference type="AlphaFoldDB" id="A0A151B4S7"/>
<dbReference type="PANTHER" id="PTHR11040">
    <property type="entry name" value="ZINC/IRON TRANSPORTER"/>
    <property type="match status" value="1"/>
</dbReference>
<evidence type="ECO:0000256" key="5">
    <source>
        <dbReference type="ARBA" id="ARBA00022833"/>
    </source>
</evidence>
<evidence type="ECO:0000313" key="9">
    <source>
        <dbReference type="EMBL" id="KYH34924.1"/>
    </source>
</evidence>
<evidence type="ECO:0000313" key="10">
    <source>
        <dbReference type="Proteomes" id="UP000075531"/>
    </source>
</evidence>
<evidence type="ECO:0000256" key="8">
    <source>
        <dbReference type="SAM" id="Phobius"/>
    </source>
</evidence>
<evidence type="ECO:0000256" key="4">
    <source>
        <dbReference type="ARBA" id="ARBA00022692"/>
    </source>
</evidence>
<dbReference type="STRING" id="1121338.CLTEP_10880"/>
<dbReference type="Proteomes" id="UP000075531">
    <property type="component" value="Unassembled WGS sequence"/>
</dbReference>
<feature type="transmembrane region" description="Helical" evidence="8">
    <location>
        <begin position="98"/>
        <end position="121"/>
    </location>
</feature>
<keyword evidence="6 8" id="KW-1133">Transmembrane helix</keyword>
<dbReference type="RefSeq" id="WP_201786592.1">
    <property type="nucleotide sequence ID" value="NZ_LTBA01000008.1"/>
</dbReference>
<comment type="similarity">
    <text evidence="2">Belongs to the ZIP transporter (TC 2.A.5) family.</text>
</comment>
<dbReference type="Pfam" id="PF02535">
    <property type="entry name" value="Zip"/>
    <property type="match status" value="1"/>
</dbReference>
<comment type="caution">
    <text evidence="9">The sequence shown here is derived from an EMBL/GenBank/DDBJ whole genome shotgun (WGS) entry which is preliminary data.</text>
</comment>
<evidence type="ECO:0000256" key="2">
    <source>
        <dbReference type="ARBA" id="ARBA00006939"/>
    </source>
</evidence>
<dbReference type="GO" id="GO:0005886">
    <property type="term" value="C:plasma membrane"/>
    <property type="evidence" value="ECO:0007669"/>
    <property type="project" value="UniProtKB-SubCell"/>
</dbReference>
<feature type="transmembrane region" description="Helical" evidence="8">
    <location>
        <begin position="37"/>
        <end position="59"/>
    </location>
</feature>
<comment type="subcellular location">
    <subcellularLocation>
        <location evidence="1">Cell membrane</location>
        <topology evidence="1">Multi-pass membrane protein</topology>
    </subcellularLocation>
</comment>
<reference evidence="9 10" key="1">
    <citation type="submission" date="2016-02" db="EMBL/GenBank/DDBJ databases">
        <title>Genome sequence of Clostridium tepidiprofundi DSM 19306.</title>
        <authorList>
            <person name="Poehlein A."/>
            <person name="Daniel R."/>
        </authorList>
    </citation>
    <scope>NUCLEOTIDE SEQUENCE [LARGE SCALE GENOMIC DNA]</scope>
    <source>
        <strain evidence="9 10">DSM 19306</strain>
    </source>
</reference>
<dbReference type="GO" id="GO:0005385">
    <property type="term" value="F:zinc ion transmembrane transporter activity"/>
    <property type="evidence" value="ECO:0007669"/>
    <property type="project" value="TreeGrafter"/>
</dbReference>
<sequence length="239" mass="25720">MKIGTIYIVFFSTAVSLVGTMIGALFGISIRKPSNEFLGSAIGFAGGLMLSITIIELIPEATQRITLINAVFFMVIGIIIIFLVDNISKNENNTFKEIAFLVALGLMLHNFPEGIIMGLGFSAGDNLGLKMSILISIHDIPEGIAVAAPLMVTNIRRSKILLYTFLTALPTAVGAWIGIFIGDISDYILGNCLSIAAGIMLYVVLRKMFIESKTLCGKKLSSIGILIGIIFGIFIIKII</sequence>
<organism evidence="9 10">
    <name type="scientific">Clostridium tepidiprofundi DSM 19306</name>
    <dbReference type="NCBI Taxonomy" id="1121338"/>
    <lineage>
        <taxon>Bacteria</taxon>
        <taxon>Bacillati</taxon>
        <taxon>Bacillota</taxon>
        <taxon>Clostridia</taxon>
        <taxon>Eubacteriales</taxon>
        <taxon>Clostridiaceae</taxon>
        <taxon>Clostridium</taxon>
    </lineage>
</organism>
<keyword evidence="7 8" id="KW-0472">Membrane</keyword>
<feature type="transmembrane region" description="Helical" evidence="8">
    <location>
        <begin position="65"/>
        <end position="86"/>
    </location>
</feature>
<feature type="transmembrane region" description="Helical" evidence="8">
    <location>
        <begin position="6"/>
        <end position="30"/>
    </location>
</feature>
<evidence type="ECO:0000256" key="1">
    <source>
        <dbReference type="ARBA" id="ARBA00004651"/>
    </source>
</evidence>
<evidence type="ECO:0000256" key="7">
    <source>
        <dbReference type="ARBA" id="ARBA00023136"/>
    </source>
</evidence>